<evidence type="ECO:0000256" key="6">
    <source>
        <dbReference type="ARBA" id="ARBA00054163"/>
    </source>
</evidence>
<reference evidence="11 12" key="1">
    <citation type="submission" date="2017-04" db="EMBL/GenBank/DDBJ databases">
        <title>Genome sequencing of [Candida] sorbophila.</title>
        <authorList>
            <person name="Ahn J.O."/>
        </authorList>
    </citation>
    <scope>NUCLEOTIDE SEQUENCE [LARGE SCALE GENOMIC DNA]</scope>
    <source>
        <strain evidence="11 12">DS02</strain>
    </source>
</reference>
<accession>A0A2T0FQ63</accession>
<comment type="function">
    <text evidence="6">This protein is an auxiliary protein of DNA polymerase delta and is involved in the control of eukaryotic DNA replication by increasing the polymerase's processibility during elongation of the leading strand. Involved in DNA repair.</text>
</comment>
<dbReference type="InterPro" id="IPR022659">
    <property type="entry name" value="Pr_cel_nuc_antig_CS"/>
</dbReference>
<protein>
    <recommendedName>
        <fullName evidence="7">DNA sliding clamp PCNA</fullName>
    </recommendedName>
</protein>
<dbReference type="Gene3D" id="3.10.150.10">
    <property type="entry name" value="DNA Polymerase III, subunit A, domain 2"/>
    <property type="match status" value="2"/>
</dbReference>
<comment type="subcellular location">
    <subcellularLocation>
        <location evidence="1 7">Nucleus</location>
    </subcellularLocation>
</comment>
<dbReference type="PANTHER" id="PTHR11352">
    <property type="entry name" value="PROLIFERATING CELL NUCLEAR ANTIGEN"/>
    <property type="match status" value="1"/>
</dbReference>
<feature type="domain" description="Proliferating cell nuclear antigen PCNA N-terminal" evidence="9">
    <location>
        <begin position="1"/>
        <end position="123"/>
    </location>
</feature>
<dbReference type="PROSITE" id="PS01251">
    <property type="entry name" value="PCNA_1"/>
    <property type="match status" value="1"/>
</dbReference>
<dbReference type="CDD" id="cd00577">
    <property type="entry name" value="PCNA"/>
    <property type="match status" value="1"/>
</dbReference>
<dbReference type="SUPFAM" id="SSF55979">
    <property type="entry name" value="DNA clamp"/>
    <property type="match status" value="2"/>
</dbReference>
<dbReference type="InterPro" id="IPR046938">
    <property type="entry name" value="DNA_clamp_sf"/>
</dbReference>
<evidence type="ECO:0000313" key="11">
    <source>
        <dbReference type="EMBL" id="PRT57120.1"/>
    </source>
</evidence>
<dbReference type="InterPro" id="IPR022649">
    <property type="entry name" value="Pr_cel_nuc_antig_C"/>
</dbReference>
<dbReference type="GO" id="GO:0030337">
    <property type="term" value="F:DNA polymerase processivity factor activity"/>
    <property type="evidence" value="ECO:0007669"/>
    <property type="project" value="InterPro"/>
</dbReference>
<proteinExistence type="inferred from homology"/>
<keyword evidence="12" id="KW-1185">Reference proteome</keyword>
<evidence type="ECO:0000313" key="12">
    <source>
        <dbReference type="Proteomes" id="UP000238350"/>
    </source>
</evidence>
<dbReference type="GO" id="GO:0006298">
    <property type="term" value="P:mismatch repair"/>
    <property type="evidence" value="ECO:0007669"/>
    <property type="project" value="TreeGrafter"/>
</dbReference>
<evidence type="ECO:0000259" key="10">
    <source>
        <dbReference type="Pfam" id="PF02747"/>
    </source>
</evidence>
<organism evidence="11 12">
    <name type="scientific">Wickerhamiella sorbophila</name>
    <dbReference type="NCBI Taxonomy" id="45607"/>
    <lineage>
        <taxon>Eukaryota</taxon>
        <taxon>Fungi</taxon>
        <taxon>Dikarya</taxon>
        <taxon>Ascomycota</taxon>
        <taxon>Saccharomycotina</taxon>
        <taxon>Dipodascomycetes</taxon>
        <taxon>Dipodascales</taxon>
        <taxon>Trichomonascaceae</taxon>
        <taxon>Wickerhamiella</taxon>
    </lineage>
</organism>
<keyword evidence="3 8" id="KW-0235">DNA replication</keyword>
<dbReference type="PANTHER" id="PTHR11352:SF0">
    <property type="entry name" value="PROLIFERATING CELL NUCLEAR ANTIGEN"/>
    <property type="match status" value="1"/>
</dbReference>
<dbReference type="GeneID" id="36518488"/>
<dbReference type="EMBL" id="NDIQ01000022">
    <property type="protein sequence ID" value="PRT57120.1"/>
    <property type="molecule type" value="Genomic_DNA"/>
</dbReference>
<dbReference type="RefSeq" id="XP_024667065.1">
    <property type="nucleotide sequence ID" value="XM_024811297.1"/>
</dbReference>
<evidence type="ECO:0000259" key="9">
    <source>
        <dbReference type="Pfam" id="PF00705"/>
    </source>
</evidence>
<keyword evidence="4 8" id="KW-0238">DNA-binding</keyword>
<dbReference type="Proteomes" id="UP000238350">
    <property type="component" value="Unassembled WGS sequence"/>
</dbReference>
<dbReference type="STRING" id="45607.A0A2T0FQ63"/>
<dbReference type="AlphaFoldDB" id="A0A2T0FQ63"/>
<dbReference type="FunFam" id="3.10.150.10:FF:000006">
    <property type="entry name" value="Proliferating cell nuclear antigen"/>
    <property type="match status" value="1"/>
</dbReference>
<evidence type="ECO:0000256" key="7">
    <source>
        <dbReference type="RuleBase" id="RU000641"/>
    </source>
</evidence>
<dbReference type="NCBIfam" id="TIGR00590">
    <property type="entry name" value="pcna"/>
    <property type="match status" value="1"/>
</dbReference>
<dbReference type="Pfam" id="PF00705">
    <property type="entry name" value="PCNA_N"/>
    <property type="match status" value="1"/>
</dbReference>
<dbReference type="Pfam" id="PF02747">
    <property type="entry name" value="PCNA_C"/>
    <property type="match status" value="1"/>
</dbReference>
<comment type="function">
    <text evidence="7">This protein is an auxiliary protein of DNA polymerase delta and is involved in the control of eukaryotic DNA replication by increasing the polymerase's processivity during elongation of the leading strand.</text>
</comment>
<evidence type="ECO:0000256" key="2">
    <source>
        <dbReference type="ARBA" id="ARBA00010462"/>
    </source>
</evidence>
<name>A0A2T0FQ63_9ASCO</name>
<dbReference type="GO" id="GO:0070987">
    <property type="term" value="P:error-free translesion synthesis"/>
    <property type="evidence" value="ECO:0007669"/>
    <property type="project" value="UniProtKB-ARBA"/>
</dbReference>
<evidence type="ECO:0000256" key="4">
    <source>
        <dbReference type="ARBA" id="ARBA00023125"/>
    </source>
</evidence>
<dbReference type="GO" id="GO:0006273">
    <property type="term" value="P:lagging strand elongation"/>
    <property type="evidence" value="ECO:0007669"/>
    <property type="project" value="UniProtKB-ARBA"/>
</dbReference>
<dbReference type="InterPro" id="IPR022648">
    <property type="entry name" value="Pr_cel_nuc_antig_N"/>
</dbReference>
<dbReference type="GO" id="GO:0043626">
    <property type="term" value="C:PCNA complex"/>
    <property type="evidence" value="ECO:0007669"/>
    <property type="project" value="UniProtKB-ARBA"/>
</dbReference>
<sequence>MLEAKLDAASQLKKIVEAIRDMLGECNIECNETGLALQSLDKSHIVLVSLLLGSDGFSEYRCDRGVTLGLNINSLATVLRCANNDDILTLRSEDRANELILTFEDSKADRISEFNLRLMDIDQEYLAIPETEYAATVVMSAAVLQRTLRDLSALSEAVTIEIDKEGIRFSAEGDLGKGSTHFKPCVDMENAENSINITLSEPVSLSFNLQYFSNITKASSLSSTVTLQMTAGMPAQIEYKLPSGHVRYYFAPKIEDDPYA</sequence>
<comment type="caution">
    <text evidence="11">The sequence shown here is derived from an EMBL/GenBank/DDBJ whole genome shotgun (WGS) entry which is preliminary data.</text>
</comment>
<dbReference type="GO" id="GO:0006272">
    <property type="term" value="P:leading strand elongation"/>
    <property type="evidence" value="ECO:0007669"/>
    <property type="project" value="TreeGrafter"/>
</dbReference>
<dbReference type="HAMAP" id="MF_00317">
    <property type="entry name" value="DNApol_clamp_arch"/>
    <property type="match status" value="1"/>
</dbReference>
<dbReference type="GO" id="GO:0006275">
    <property type="term" value="P:regulation of DNA replication"/>
    <property type="evidence" value="ECO:0007669"/>
    <property type="project" value="InterPro"/>
</dbReference>
<comment type="similarity">
    <text evidence="2 8">Belongs to the PCNA family.</text>
</comment>
<evidence type="ECO:0000256" key="1">
    <source>
        <dbReference type="ARBA" id="ARBA00004123"/>
    </source>
</evidence>
<gene>
    <name evidence="11" type="ORF">B9G98_04740</name>
</gene>
<dbReference type="PRINTS" id="PR00339">
    <property type="entry name" value="PCNACYCLIN"/>
</dbReference>
<evidence type="ECO:0000256" key="3">
    <source>
        <dbReference type="ARBA" id="ARBA00022705"/>
    </source>
</evidence>
<evidence type="ECO:0000256" key="8">
    <source>
        <dbReference type="RuleBase" id="RU003671"/>
    </source>
</evidence>
<evidence type="ECO:0000256" key="5">
    <source>
        <dbReference type="ARBA" id="ARBA00023242"/>
    </source>
</evidence>
<dbReference type="GO" id="GO:0003677">
    <property type="term" value="F:DNA binding"/>
    <property type="evidence" value="ECO:0007669"/>
    <property type="project" value="UniProtKB-KW"/>
</dbReference>
<feature type="domain" description="Proliferating cell nuclear antigen PCNA C-terminal" evidence="10">
    <location>
        <begin position="128"/>
        <end position="253"/>
    </location>
</feature>
<keyword evidence="5 7" id="KW-0539">Nucleus</keyword>
<dbReference type="OrthoDB" id="534348at2759"/>
<dbReference type="InterPro" id="IPR000730">
    <property type="entry name" value="Pr_cel_nuc_antig"/>
</dbReference>